<evidence type="ECO:0000256" key="1">
    <source>
        <dbReference type="ARBA" id="ARBA00001974"/>
    </source>
</evidence>
<dbReference type="SUPFAM" id="SSF56645">
    <property type="entry name" value="Acyl-CoA dehydrogenase NM domain-like"/>
    <property type="match status" value="1"/>
</dbReference>
<dbReference type="Proteomes" id="UP001058003">
    <property type="component" value="Chromosome"/>
</dbReference>
<evidence type="ECO:0000259" key="7">
    <source>
        <dbReference type="Pfam" id="PF02770"/>
    </source>
</evidence>
<feature type="domain" description="Acyl-CoA dehydrogenase/oxidase C-terminal" evidence="6">
    <location>
        <begin position="272"/>
        <end position="368"/>
    </location>
</feature>
<dbReference type="GO" id="GO:0050660">
    <property type="term" value="F:flavin adenine dinucleotide binding"/>
    <property type="evidence" value="ECO:0007669"/>
    <property type="project" value="InterPro"/>
</dbReference>
<dbReference type="InterPro" id="IPR013786">
    <property type="entry name" value="AcylCoA_DH/ox_N"/>
</dbReference>
<dbReference type="RefSeq" id="WP_211273544.1">
    <property type="nucleotide sequence ID" value="NZ_CP073767.1"/>
</dbReference>
<gene>
    <name evidence="9" type="ORF">Daura_16115</name>
</gene>
<evidence type="ECO:0000313" key="9">
    <source>
        <dbReference type="EMBL" id="UWZ57543.1"/>
    </source>
</evidence>
<dbReference type="Pfam" id="PF00441">
    <property type="entry name" value="Acyl-CoA_dh_1"/>
    <property type="match status" value="2"/>
</dbReference>
<comment type="cofactor">
    <cofactor evidence="1">
        <name>FAD</name>
        <dbReference type="ChEBI" id="CHEBI:57692"/>
    </cofactor>
</comment>
<dbReference type="InterPro" id="IPR046373">
    <property type="entry name" value="Acyl-CoA_Oxase/DH_mid-dom_sf"/>
</dbReference>
<evidence type="ECO:0000313" key="10">
    <source>
        <dbReference type="Proteomes" id="UP001058003"/>
    </source>
</evidence>
<proteinExistence type="inferred from homology"/>
<accession>A0A9Q9IMA3</accession>
<dbReference type="InterPro" id="IPR006091">
    <property type="entry name" value="Acyl-CoA_Oxase/DH_mid-dom"/>
</dbReference>
<evidence type="ECO:0000256" key="2">
    <source>
        <dbReference type="ARBA" id="ARBA00009347"/>
    </source>
</evidence>
<comment type="similarity">
    <text evidence="2">Belongs to the acyl-CoA dehydrogenase family.</text>
</comment>
<protein>
    <submittedName>
        <fullName evidence="9">Acyl-CoA dehydrogenase family protein</fullName>
    </submittedName>
</protein>
<name>A0A9Q9IMA3_9ACTN</name>
<dbReference type="InterPro" id="IPR009075">
    <property type="entry name" value="AcylCo_DH/oxidase_C"/>
</dbReference>
<dbReference type="InterPro" id="IPR052161">
    <property type="entry name" value="Mycobact_Acyl-CoA_DH"/>
</dbReference>
<keyword evidence="4" id="KW-0274">FAD</keyword>
<dbReference type="EMBL" id="CP073767">
    <property type="protein sequence ID" value="UWZ57543.1"/>
    <property type="molecule type" value="Genomic_DNA"/>
</dbReference>
<keyword evidence="10" id="KW-1185">Reference proteome</keyword>
<feature type="domain" description="Acyl-CoA dehydrogenase/oxidase C-terminal" evidence="6">
    <location>
        <begin position="588"/>
        <end position="713"/>
    </location>
</feature>
<dbReference type="PANTHER" id="PTHR43292:SF4">
    <property type="entry name" value="ACYL-COA DEHYDROGENASE FADE34"/>
    <property type="match status" value="1"/>
</dbReference>
<evidence type="ECO:0000259" key="8">
    <source>
        <dbReference type="Pfam" id="PF02771"/>
    </source>
</evidence>
<dbReference type="KEGG" id="daur:Daura_16115"/>
<evidence type="ECO:0000256" key="4">
    <source>
        <dbReference type="ARBA" id="ARBA00022827"/>
    </source>
</evidence>
<evidence type="ECO:0000256" key="5">
    <source>
        <dbReference type="ARBA" id="ARBA00023002"/>
    </source>
</evidence>
<keyword evidence="3" id="KW-0285">Flavoprotein</keyword>
<dbReference type="Gene3D" id="2.40.110.10">
    <property type="entry name" value="Butyryl-CoA Dehydrogenase, subunit A, domain 2"/>
    <property type="match status" value="1"/>
</dbReference>
<dbReference type="GO" id="GO:0005886">
    <property type="term" value="C:plasma membrane"/>
    <property type="evidence" value="ECO:0007669"/>
    <property type="project" value="TreeGrafter"/>
</dbReference>
<dbReference type="InterPro" id="IPR037069">
    <property type="entry name" value="AcylCoA_DH/ox_N_sf"/>
</dbReference>
<evidence type="ECO:0000256" key="3">
    <source>
        <dbReference type="ARBA" id="ARBA00022630"/>
    </source>
</evidence>
<feature type="domain" description="Acyl-CoA oxidase/dehydrogenase middle" evidence="7">
    <location>
        <begin position="126"/>
        <end position="219"/>
    </location>
</feature>
<dbReference type="Gene3D" id="1.20.140.10">
    <property type="entry name" value="Butyryl-CoA Dehydrogenase, subunit A, domain 3"/>
    <property type="match status" value="2"/>
</dbReference>
<keyword evidence="5" id="KW-0560">Oxidoreductase</keyword>
<dbReference type="InterPro" id="IPR009100">
    <property type="entry name" value="AcylCoA_DH/oxidase_NM_dom_sf"/>
</dbReference>
<dbReference type="Pfam" id="PF02771">
    <property type="entry name" value="Acyl-CoA_dh_N"/>
    <property type="match status" value="1"/>
</dbReference>
<dbReference type="InterPro" id="IPR036250">
    <property type="entry name" value="AcylCo_DH-like_C"/>
</dbReference>
<sequence length="727" mass="77181">MDFDVPQETADFAAEVDAVLRSPETARLLQDVRARRDGMDGDVRPLYRHLGAAGILAPSWPVEYGGRGLDYTATVTLLEQLVARGIPQNLYCISVQNVGSLILASGDEEQRRTLLPAMASAQTTACILFTEPTNGSDLAALTTTAVRDGDGWVINGRKTYNLKSAYADFALIAVRTDPQASQYEGITLFLVPLDAPGVVIRPIPSMANEQFHDIWFTDVRVDDSAVFGRAGAGWSLITQMFAAERTGLDYYARGRHWLNMIADRLGEHGDRVGLARYRTRLAASKLLSCQVMQNLQEGNADIAESSFAKWHCSETAQRVAWWSLDALGPDALVPGPDTGDRILEAALREAPGVTISGGASEVMLDILSSARVSAAGGAPGPRLDPLQARLRDAVDAVLTHTGDLSAQLATIGVPALNAPERLGGLALGLTADIVVNERLGYALQPLSAYRETAFALDLLADADLPAETVAALYEGTHHAVLVGARAAAGVAGVPGGGGAGVRVKADGTVWGEGGTVWGESEPLPRGNPGLCLVHAAADDGRNGWHLVLPDPGTTLVEAFEHFGTPATRIRFDGATAAPLPVTAAHWERALAAARIRQAALLLGMADRILEVARTHVNTRVQSGRPLVERQTVAHRLAVLMGEADGWRLVLHKAAWDHDRDEPTTAAALLAAVAEHAQAASRTALQLHGVRGMLAHSTTVTAYRQVAVESLRLGSPAALWQVAAVTAR</sequence>
<dbReference type="AlphaFoldDB" id="A0A9Q9IMA3"/>
<organism evidence="9 10">
    <name type="scientific">Dactylosporangium aurantiacum</name>
    <dbReference type="NCBI Taxonomy" id="35754"/>
    <lineage>
        <taxon>Bacteria</taxon>
        <taxon>Bacillati</taxon>
        <taxon>Actinomycetota</taxon>
        <taxon>Actinomycetes</taxon>
        <taxon>Micromonosporales</taxon>
        <taxon>Micromonosporaceae</taxon>
        <taxon>Dactylosporangium</taxon>
    </lineage>
</organism>
<dbReference type="Gene3D" id="1.10.540.10">
    <property type="entry name" value="Acyl-CoA dehydrogenase/oxidase, N-terminal domain"/>
    <property type="match status" value="2"/>
</dbReference>
<feature type="domain" description="Acyl-CoA dehydrogenase/oxidase N-terminal" evidence="8">
    <location>
        <begin position="38"/>
        <end position="121"/>
    </location>
</feature>
<dbReference type="GO" id="GO:0016627">
    <property type="term" value="F:oxidoreductase activity, acting on the CH-CH group of donors"/>
    <property type="evidence" value="ECO:0007669"/>
    <property type="project" value="InterPro"/>
</dbReference>
<evidence type="ECO:0000259" key="6">
    <source>
        <dbReference type="Pfam" id="PF00441"/>
    </source>
</evidence>
<dbReference type="Pfam" id="PF02770">
    <property type="entry name" value="Acyl-CoA_dh_M"/>
    <property type="match status" value="1"/>
</dbReference>
<reference evidence="9" key="1">
    <citation type="submission" date="2021-04" db="EMBL/GenBank/DDBJ databases">
        <title>Dactylosporangium aurantiacum NRRL B-8018 full assembly.</title>
        <authorList>
            <person name="Hartkoorn R.C."/>
            <person name="Beaudoing E."/>
            <person name="Hot D."/>
        </authorList>
    </citation>
    <scope>NUCLEOTIDE SEQUENCE</scope>
    <source>
        <strain evidence="9">NRRL B-8018</strain>
    </source>
</reference>
<dbReference type="PANTHER" id="PTHR43292">
    <property type="entry name" value="ACYL-COA DEHYDROGENASE"/>
    <property type="match status" value="1"/>
</dbReference>
<dbReference type="SUPFAM" id="SSF47203">
    <property type="entry name" value="Acyl-CoA dehydrogenase C-terminal domain-like"/>
    <property type="match status" value="2"/>
</dbReference>